<evidence type="ECO:0000256" key="5">
    <source>
        <dbReference type="ARBA" id="ARBA00023085"/>
    </source>
</evidence>
<evidence type="ECO:0000259" key="8">
    <source>
        <dbReference type="Pfam" id="PF01095"/>
    </source>
</evidence>
<dbReference type="EMBL" id="KN832874">
    <property type="protein sequence ID" value="KIN03158.1"/>
    <property type="molecule type" value="Genomic_DNA"/>
</dbReference>
<evidence type="ECO:0000256" key="1">
    <source>
        <dbReference type="ARBA" id="ARBA00005184"/>
    </source>
</evidence>
<dbReference type="GO" id="GO:0045490">
    <property type="term" value="P:pectin catabolic process"/>
    <property type="evidence" value="ECO:0007669"/>
    <property type="project" value="UniProtKB-UniPathway"/>
</dbReference>
<keyword evidence="5" id="KW-0063">Aspartyl esterase</keyword>
<gene>
    <name evidence="9" type="ORF">OIDMADRAFT_119098</name>
</gene>
<evidence type="ECO:0000256" key="2">
    <source>
        <dbReference type="ARBA" id="ARBA00008891"/>
    </source>
</evidence>
<evidence type="ECO:0000256" key="6">
    <source>
        <dbReference type="ARBA" id="ARBA00042203"/>
    </source>
</evidence>
<dbReference type="InterPro" id="IPR011050">
    <property type="entry name" value="Pectin_lyase_fold/virulence"/>
</dbReference>
<dbReference type="EC" id="3.1.1.11" evidence="3"/>
<dbReference type="Gene3D" id="2.160.20.10">
    <property type="entry name" value="Single-stranded right-handed beta-helix, Pectin lyase-like"/>
    <property type="match status" value="1"/>
</dbReference>
<evidence type="ECO:0000313" key="9">
    <source>
        <dbReference type="EMBL" id="KIN03158.1"/>
    </source>
</evidence>
<dbReference type="UniPathway" id="UPA00545">
    <property type="reaction ID" value="UER00823"/>
</dbReference>
<dbReference type="InterPro" id="IPR012334">
    <property type="entry name" value="Pectin_lyas_fold"/>
</dbReference>
<dbReference type="GO" id="GO:0030599">
    <property type="term" value="F:pectinesterase activity"/>
    <property type="evidence" value="ECO:0007669"/>
    <property type="project" value="UniProtKB-EC"/>
</dbReference>
<evidence type="ECO:0000256" key="7">
    <source>
        <dbReference type="SAM" id="SignalP"/>
    </source>
</evidence>
<evidence type="ECO:0000313" key="10">
    <source>
        <dbReference type="Proteomes" id="UP000054321"/>
    </source>
</evidence>
<dbReference type="SUPFAM" id="SSF51126">
    <property type="entry name" value="Pectin lyase-like"/>
    <property type="match status" value="1"/>
</dbReference>
<accession>A0A0C3DMC1</accession>
<protein>
    <recommendedName>
        <fullName evidence="3">pectinesterase</fullName>
        <ecNumber evidence="3">3.1.1.11</ecNumber>
    </recommendedName>
    <alternativeName>
        <fullName evidence="6">Pectin methylesterase A</fullName>
    </alternativeName>
</protein>
<dbReference type="PANTHER" id="PTHR31321:SF57">
    <property type="entry name" value="PECTINESTERASE 53-RELATED"/>
    <property type="match status" value="1"/>
</dbReference>
<dbReference type="AlphaFoldDB" id="A0A0C3DMC1"/>
<dbReference type="InterPro" id="IPR000070">
    <property type="entry name" value="Pectinesterase_cat"/>
</dbReference>
<keyword evidence="7" id="KW-0732">Signal</keyword>
<dbReference type="Pfam" id="PF01095">
    <property type="entry name" value="Pectinesterase"/>
    <property type="match status" value="1"/>
</dbReference>
<dbReference type="PANTHER" id="PTHR31321">
    <property type="entry name" value="ACYL-COA THIOESTER HYDROLASE YBHC-RELATED"/>
    <property type="match status" value="1"/>
</dbReference>
<feature type="signal peptide" evidence="7">
    <location>
        <begin position="1"/>
        <end position="18"/>
    </location>
</feature>
<dbReference type="OrthoDB" id="2019149at2759"/>
<reference evidence="10" key="2">
    <citation type="submission" date="2015-01" db="EMBL/GenBank/DDBJ databases">
        <title>Evolutionary Origins and Diversification of the Mycorrhizal Mutualists.</title>
        <authorList>
            <consortium name="DOE Joint Genome Institute"/>
            <consortium name="Mycorrhizal Genomics Consortium"/>
            <person name="Kohler A."/>
            <person name="Kuo A."/>
            <person name="Nagy L.G."/>
            <person name="Floudas D."/>
            <person name="Copeland A."/>
            <person name="Barry K.W."/>
            <person name="Cichocki N."/>
            <person name="Veneault-Fourrey C."/>
            <person name="LaButti K."/>
            <person name="Lindquist E.A."/>
            <person name="Lipzen A."/>
            <person name="Lundell T."/>
            <person name="Morin E."/>
            <person name="Murat C."/>
            <person name="Riley R."/>
            <person name="Ohm R."/>
            <person name="Sun H."/>
            <person name="Tunlid A."/>
            <person name="Henrissat B."/>
            <person name="Grigoriev I.V."/>
            <person name="Hibbett D.S."/>
            <person name="Martin F."/>
        </authorList>
    </citation>
    <scope>NUCLEOTIDE SEQUENCE [LARGE SCALE GENOMIC DNA]</scope>
    <source>
        <strain evidence="10">Zn</strain>
    </source>
</reference>
<feature type="chain" id="PRO_5011112217" description="pectinesterase" evidence="7">
    <location>
        <begin position="19"/>
        <end position="336"/>
    </location>
</feature>
<evidence type="ECO:0000256" key="4">
    <source>
        <dbReference type="ARBA" id="ARBA00022801"/>
    </source>
</evidence>
<sequence>MYSIFWLLLNVFSLVANASPTLPERYLSRSIHKRASRTSNPGGCLEVQGSNPSSIQYETVSSAVAALGSGTASKCIFIWPGTYTERVTVQYGGPLEIYGYSVNTGVQADNQVTITTSETSTAAGTLDASSALHLYGNNYNVWNINIQNTYGSGSQAVAVTTTGNYIGMYACGIYGYQDTLYAKSGYQYFSRCYIEGADDFIFGNAAAWFGDCTIACSGGGSITANNRASASDPAWYVFDSSTITAAPGWTTTEANYLGRPWGVDSRVIFQKCSLSNVVNPAGWTTLAAGATPTYEEYENAGAGSGTSARLYETKATASVTYSALWGGSSSWADLTF</sequence>
<organism evidence="9 10">
    <name type="scientific">Oidiodendron maius (strain Zn)</name>
    <dbReference type="NCBI Taxonomy" id="913774"/>
    <lineage>
        <taxon>Eukaryota</taxon>
        <taxon>Fungi</taxon>
        <taxon>Dikarya</taxon>
        <taxon>Ascomycota</taxon>
        <taxon>Pezizomycotina</taxon>
        <taxon>Leotiomycetes</taxon>
        <taxon>Leotiomycetes incertae sedis</taxon>
        <taxon>Myxotrichaceae</taxon>
        <taxon>Oidiodendron</taxon>
    </lineage>
</organism>
<dbReference type="HOGENOM" id="CLU_012243_1_2_1"/>
<dbReference type="InParanoid" id="A0A0C3DMC1"/>
<feature type="domain" description="Pectinesterase catalytic" evidence="8">
    <location>
        <begin position="53"/>
        <end position="310"/>
    </location>
</feature>
<dbReference type="GO" id="GO:0042545">
    <property type="term" value="P:cell wall modification"/>
    <property type="evidence" value="ECO:0007669"/>
    <property type="project" value="InterPro"/>
</dbReference>
<evidence type="ECO:0000256" key="3">
    <source>
        <dbReference type="ARBA" id="ARBA00013229"/>
    </source>
</evidence>
<reference evidence="9 10" key="1">
    <citation type="submission" date="2014-04" db="EMBL/GenBank/DDBJ databases">
        <authorList>
            <consortium name="DOE Joint Genome Institute"/>
            <person name="Kuo A."/>
            <person name="Martino E."/>
            <person name="Perotto S."/>
            <person name="Kohler A."/>
            <person name="Nagy L.G."/>
            <person name="Floudas D."/>
            <person name="Copeland A."/>
            <person name="Barry K.W."/>
            <person name="Cichocki N."/>
            <person name="Veneault-Fourrey C."/>
            <person name="LaButti K."/>
            <person name="Lindquist E.A."/>
            <person name="Lipzen A."/>
            <person name="Lundell T."/>
            <person name="Morin E."/>
            <person name="Murat C."/>
            <person name="Sun H."/>
            <person name="Tunlid A."/>
            <person name="Henrissat B."/>
            <person name="Grigoriev I.V."/>
            <person name="Hibbett D.S."/>
            <person name="Martin F."/>
            <person name="Nordberg H.P."/>
            <person name="Cantor M.N."/>
            <person name="Hua S.X."/>
        </authorList>
    </citation>
    <scope>NUCLEOTIDE SEQUENCE [LARGE SCALE GENOMIC DNA]</scope>
    <source>
        <strain evidence="9 10">Zn</strain>
    </source>
</reference>
<comment type="similarity">
    <text evidence="2">Belongs to the pectinesterase family.</text>
</comment>
<dbReference type="STRING" id="913774.A0A0C3DMC1"/>
<comment type="pathway">
    <text evidence="1">Glycan metabolism; pectin degradation; 2-dehydro-3-deoxy-D-gluconate from pectin: step 1/5.</text>
</comment>
<keyword evidence="4" id="KW-0378">Hydrolase</keyword>
<name>A0A0C3DMC1_OIDMZ</name>
<proteinExistence type="inferred from homology"/>
<dbReference type="Proteomes" id="UP000054321">
    <property type="component" value="Unassembled WGS sequence"/>
</dbReference>
<keyword evidence="10" id="KW-1185">Reference proteome</keyword>